<dbReference type="GO" id="GO:0015986">
    <property type="term" value="P:proton motive force-driven ATP synthesis"/>
    <property type="evidence" value="ECO:0007669"/>
    <property type="project" value="InterPro"/>
</dbReference>
<dbReference type="Proteomes" id="UP000700334">
    <property type="component" value="Unassembled WGS sequence"/>
</dbReference>
<dbReference type="OrthoDB" id="438052at2759"/>
<name>A0A8J6AH31_GALPY</name>
<evidence type="ECO:0000256" key="1">
    <source>
        <dbReference type="ARBA" id="ARBA00006704"/>
    </source>
</evidence>
<feature type="transmembrane region" description="Helical" evidence="2">
    <location>
        <begin position="80"/>
        <end position="106"/>
    </location>
</feature>
<proteinExistence type="inferred from homology"/>
<protein>
    <submittedName>
        <fullName evidence="3">ATP synthase F(0) complex subunit C3, mitochondrial</fullName>
    </submittedName>
</protein>
<evidence type="ECO:0000313" key="4">
    <source>
        <dbReference type="Proteomes" id="UP000700334"/>
    </source>
</evidence>
<accession>A0A8J6AH31</accession>
<dbReference type="PANTHER" id="PTHR10031">
    <property type="entry name" value="ATP SYNTHASE LIPID-BINDING PROTEIN, MITOCHONDRIAL"/>
    <property type="match status" value="1"/>
</dbReference>
<dbReference type="EMBL" id="JAGFMF010011618">
    <property type="protein sequence ID" value="KAG8518882.1"/>
    <property type="molecule type" value="Genomic_DNA"/>
</dbReference>
<organism evidence="3 4">
    <name type="scientific">Galemys pyrenaicus</name>
    <name type="common">Iberian desman</name>
    <name type="synonym">Pyrenean desman</name>
    <dbReference type="NCBI Taxonomy" id="202257"/>
    <lineage>
        <taxon>Eukaryota</taxon>
        <taxon>Metazoa</taxon>
        <taxon>Chordata</taxon>
        <taxon>Craniata</taxon>
        <taxon>Vertebrata</taxon>
        <taxon>Euteleostomi</taxon>
        <taxon>Mammalia</taxon>
        <taxon>Eutheria</taxon>
        <taxon>Laurasiatheria</taxon>
        <taxon>Eulipotyphla</taxon>
        <taxon>Talpidae</taxon>
        <taxon>Galemys</taxon>
    </lineage>
</organism>
<dbReference type="GO" id="GO:0045259">
    <property type="term" value="C:proton-transporting ATP synthase complex"/>
    <property type="evidence" value="ECO:0007669"/>
    <property type="project" value="InterPro"/>
</dbReference>
<reference evidence="3" key="1">
    <citation type="journal article" date="2021" name="Evol. Appl.">
        <title>The genome of the Pyrenean desman and the effects of bottlenecks and inbreeding on the genomic landscape of an endangered species.</title>
        <authorList>
            <person name="Escoda L."/>
            <person name="Castresana J."/>
        </authorList>
    </citation>
    <scope>NUCLEOTIDE SEQUENCE</scope>
    <source>
        <strain evidence="3">IBE-C5619</strain>
    </source>
</reference>
<keyword evidence="2" id="KW-0812">Transmembrane</keyword>
<keyword evidence="4" id="KW-1185">Reference proteome</keyword>
<dbReference type="InterPro" id="IPR000454">
    <property type="entry name" value="ATP_synth_F0_csu"/>
</dbReference>
<keyword evidence="2" id="KW-1133">Transmembrane helix</keyword>
<dbReference type="GO" id="GO:0015078">
    <property type="term" value="F:proton transmembrane transporter activity"/>
    <property type="evidence" value="ECO:0007669"/>
    <property type="project" value="InterPro"/>
</dbReference>
<keyword evidence="2" id="KW-0472">Membrane</keyword>
<evidence type="ECO:0000313" key="3">
    <source>
        <dbReference type="EMBL" id="KAG8518882.1"/>
    </source>
</evidence>
<dbReference type="AlphaFoldDB" id="A0A8J6AH31"/>
<dbReference type="InterPro" id="IPR038662">
    <property type="entry name" value="ATP_synth_F0_csu_sf"/>
</dbReference>
<gene>
    <name evidence="3" type="ORF">J0S82_015840</name>
</gene>
<comment type="caution">
    <text evidence="3">The sequence shown here is derived from an EMBL/GenBank/DDBJ whole genome shotgun (WGS) entry which is preliminary data.</text>
</comment>
<evidence type="ECO:0000256" key="2">
    <source>
        <dbReference type="SAM" id="Phobius"/>
    </source>
</evidence>
<dbReference type="PANTHER" id="PTHR10031:SF0">
    <property type="entry name" value="ATPASE PROTEIN 9"/>
    <property type="match status" value="1"/>
</dbReference>
<sequence>MRARQQPGSPVSTEFTYSGITHDEIPNKVPNPALEPATPIVAVAGPASVPAPFQEILTMEPNSLGLRLDYARNCPLKQQLIYAILGFALSETMGLFCLMNIFFILFSM</sequence>
<comment type="similarity">
    <text evidence="1">Belongs to the ATPase C chain family.</text>
</comment>
<dbReference type="Gene3D" id="1.20.20.10">
    <property type="entry name" value="F1F0 ATP synthase subunit C"/>
    <property type="match status" value="1"/>
</dbReference>